<dbReference type="Proteomes" id="UP000295741">
    <property type="component" value="Unassembled WGS sequence"/>
</dbReference>
<feature type="binding site" evidence="3">
    <location>
        <position position="97"/>
    </location>
    <ligand>
        <name>NAD(+)</name>
        <dbReference type="ChEBI" id="CHEBI:57540"/>
    </ligand>
</feature>
<dbReference type="FunFam" id="3.40.50.720:FF:000009">
    <property type="entry name" value="Fatty oxidation complex, alpha subunit"/>
    <property type="match status" value="1"/>
</dbReference>
<dbReference type="RefSeq" id="WP_133474205.1">
    <property type="nucleotide sequence ID" value="NZ_SNWP01000011.1"/>
</dbReference>
<feature type="binding site" evidence="3">
    <location>
        <begin position="11"/>
        <end position="16"/>
    </location>
    <ligand>
        <name>NAD(+)</name>
        <dbReference type="ChEBI" id="CHEBI:57540"/>
    </ligand>
</feature>
<evidence type="ECO:0000313" key="7">
    <source>
        <dbReference type="Proteomes" id="UP000295741"/>
    </source>
</evidence>
<dbReference type="GO" id="GO:0006631">
    <property type="term" value="P:fatty acid metabolic process"/>
    <property type="evidence" value="ECO:0007669"/>
    <property type="project" value="InterPro"/>
</dbReference>
<dbReference type="AlphaFoldDB" id="A0A4R6IUQ7"/>
<protein>
    <submittedName>
        <fullName evidence="6">3-hydroxybutyryl-CoA dehydrogenase</fullName>
    </submittedName>
</protein>
<accession>A0A4R6IUQ7</accession>
<dbReference type="PIRSF" id="PIRSF000105">
    <property type="entry name" value="HCDH"/>
    <property type="match status" value="1"/>
</dbReference>
<dbReference type="SUPFAM" id="SSF48179">
    <property type="entry name" value="6-phosphogluconate dehydrogenase C-terminal domain-like"/>
    <property type="match status" value="1"/>
</dbReference>
<feature type="binding site" evidence="3">
    <location>
        <position position="143"/>
    </location>
    <ligand>
        <name>NAD(+)</name>
        <dbReference type="ChEBI" id="CHEBI:57540"/>
    </ligand>
</feature>
<feature type="binding site" evidence="3">
    <location>
        <position position="92"/>
    </location>
    <ligand>
        <name>NAD(+)</name>
        <dbReference type="ChEBI" id="CHEBI:57540"/>
    </ligand>
</feature>
<dbReference type="InterPro" id="IPR006176">
    <property type="entry name" value="3-OHacyl-CoA_DH_NAD-bd"/>
</dbReference>
<feature type="domain" description="3-hydroxyacyl-CoA dehydrogenase NAD binding" evidence="5">
    <location>
        <begin position="7"/>
        <end position="183"/>
    </location>
</feature>
<feature type="binding site" evidence="3">
    <location>
        <position position="274"/>
    </location>
    <ligand>
        <name>NAD(+)</name>
        <dbReference type="ChEBI" id="CHEBI:57540"/>
    </ligand>
</feature>
<sequence length="286" mass="31624">MNHIKIICVCGAGTMGSGIAQVAAQAGFQTIQFDLNPDMVEKSKQSIETGLTKMVDKGRMTIADKDAIVNRILFTSDIQQCRADLIIEAIIEKKEAKTGLFQSLSVINAPDTILATNTSSISVTEIAVTIPYPERVIGMHFFNPAPLMKLVEIIRTDKNTDLIIEKTLSVTKQMQKTPVLCKDAPGFIVNRVARHYYLEAMRFVEKEQVSIESIDQLMEASGFKMGPFKLMDLIGMDINYGVSNIVWEALDKPVRLTPSPLQRAKVEAGELGRKTGKGFYNYGSSQ</sequence>
<organism evidence="6 7">
    <name type="scientific">Sediminibacterium goheungense</name>
    <dbReference type="NCBI Taxonomy" id="1086393"/>
    <lineage>
        <taxon>Bacteria</taxon>
        <taxon>Pseudomonadati</taxon>
        <taxon>Bacteroidota</taxon>
        <taxon>Chitinophagia</taxon>
        <taxon>Chitinophagales</taxon>
        <taxon>Chitinophagaceae</taxon>
        <taxon>Sediminibacterium</taxon>
    </lineage>
</organism>
<evidence type="ECO:0000256" key="3">
    <source>
        <dbReference type="PIRSR" id="PIRSR000105-2"/>
    </source>
</evidence>
<dbReference type="Gene3D" id="3.40.50.720">
    <property type="entry name" value="NAD(P)-binding Rossmann-like Domain"/>
    <property type="match status" value="1"/>
</dbReference>
<dbReference type="InterPro" id="IPR022694">
    <property type="entry name" value="3-OHacyl-CoA_DH"/>
</dbReference>
<dbReference type="Pfam" id="PF00725">
    <property type="entry name" value="3HCDH"/>
    <property type="match status" value="1"/>
</dbReference>
<dbReference type="InterPro" id="IPR006108">
    <property type="entry name" value="3HC_DH_C"/>
</dbReference>
<dbReference type="PANTHER" id="PTHR48075">
    <property type="entry name" value="3-HYDROXYACYL-COA DEHYDROGENASE FAMILY PROTEIN"/>
    <property type="match status" value="1"/>
</dbReference>
<dbReference type="Pfam" id="PF02737">
    <property type="entry name" value="3HCDH_N"/>
    <property type="match status" value="1"/>
</dbReference>
<evidence type="ECO:0000256" key="2">
    <source>
        <dbReference type="PIRSR" id="PIRSR000105-1"/>
    </source>
</evidence>
<dbReference type="GO" id="GO:0070403">
    <property type="term" value="F:NAD+ binding"/>
    <property type="evidence" value="ECO:0007669"/>
    <property type="project" value="InterPro"/>
</dbReference>
<keyword evidence="1" id="KW-0560">Oxidoreductase</keyword>
<evidence type="ECO:0000259" key="5">
    <source>
        <dbReference type="Pfam" id="PF02737"/>
    </source>
</evidence>
<keyword evidence="3" id="KW-0520">NAD</keyword>
<dbReference type="InterPro" id="IPR036291">
    <property type="entry name" value="NAD(P)-bd_dom_sf"/>
</dbReference>
<dbReference type="InterPro" id="IPR008927">
    <property type="entry name" value="6-PGluconate_DH-like_C_sf"/>
</dbReference>
<reference evidence="6 7" key="1">
    <citation type="submission" date="2019-03" db="EMBL/GenBank/DDBJ databases">
        <title>Genomic Encyclopedia of Archaeal and Bacterial Type Strains, Phase II (KMG-II): from individual species to whole genera.</title>
        <authorList>
            <person name="Goeker M."/>
        </authorList>
    </citation>
    <scope>NUCLEOTIDE SEQUENCE [LARGE SCALE GENOMIC DNA]</scope>
    <source>
        <strain evidence="6 7">DSM 28323</strain>
    </source>
</reference>
<dbReference type="GO" id="GO:0016616">
    <property type="term" value="F:oxidoreductase activity, acting on the CH-OH group of donors, NAD or NADP as acceptor"/>
    <property type="evidence" value="ECO:0007669"/>
    <property type="project" value="InterPro"/>
</dbReference>
<feature type="binding site" evidence="3">
    <location>
        <position position="119"/>
    </location>
    <ligand>
        <name>NAD(+)</name>
        <dbReference type="ChEBI" id="CHEBI:57540"/>
    </ligand>
</feature>
<comment type="caution">
    <text evidence="6">The sequence shown here is derived from an EMBL/GenBank/DDBJ whole genome shotgun (WGS) entry which is preliminary data.</text>
</comment>
<keyword evidence="7" id="KW-1185">Reference proteome</keyword>
<name>A0A4R6IUQ7_9BACT</name>
<feature type="domain" description="3-hydroxyacyl-CoA dehydrogenase C-terminal" evidence="4">
    <location>
        <begin position="186"/>
        <end position="282"/>
    </location>
</feature>
<dbReference type="OrthoDB" id="9771883at2"/>
<gene>
    <name evidence="6" type="ORF">BC659_1656</name>
</gene>
<dbReference type="SUPFAM" id="SSF51735">
    <property type="entry name" value="NAD(P)-binding Rossmann-fold domains"/>
    <property type="match status" value="1"/>
</dbReference>
<proteinExistence type="predicted"/>
<feature type="binding site" evidence="3">
    <location>
        <position position="34"/>
    </location>
    <ligand>
        <name>NAD(+)</name>
        <dbReference type="ChEBI" id="CHEBI:57540"/>
    </ligand>
</feature>
<feature type="site" description="Important for catalytic activity" evidence="2">
    <location>
        <position position="140"/>
    </location>
</feature>
<dbReference type="Gene3D" id="1.10.1040.50">
    <property type="match status" value="1"/>
</dbReference>
<dbReference type="PANTHER" id="PTHR48075:SF5">
    <property type="entry name" value="3-HYDROXYBUTYRYL-COA DEHYDROGENASE"/>
    <property type="match status" value="1"/>
</dbReference>
<evidence type="ECO:0000256" key="1">
    <source>
        <dbReference type="ARBA" id="ARBA00023002"/>
    </source>
</evidence>
<dbReference type="EMBL" id="SNWP01000011">
    <property type="protein sequence ID" value="TDO26350.1"/>
    <property type="molecule type" value="Genomic_DNA"/>
</dbReference>
<evidence type="ECO:0000259" key="4">
    <source>
        <dbReference type="Pfam" id="PF00725"/>
    </source>
</evidence>
<evidence type="ECO:0000313" key="6">
    <source>
        <dbReference type="EMBL" id="TDO26350.1"/>
    </source>
</evidence>